<gene>
    <name evidence="3" type="ORF">CLV51_102221</name>
</gene>
<dbReference type="GO" id="GO:0031012">
    <property type="term" value="C:extracellular matrix"/>
    <property type="evidence" value="ECO:0007669"/>
    <property type="project" value="TreeGrafter"/>
</dbReference>
<evidence type="ECO:0000313" key="3">
    <source>
        <dbReference type="EMBL" id="PSL47374.1"/>
    </source>
</evidence>
<organism evidence="3 4">
    <name type="scientific">Chitinophaga niastensis</name>
    <dbReference type="NCBI Taxonomy" id="536980"/>
    <lineage>
        <taxon>Bacteria</taxon>
        <taxon>Pseudomonadati</taxon>
        <taxon>Bacteroidota</taxon>
        <taxon>Chitinophagia</taxon>
        <taxon>Chitinophagales</taxon>
        <taxon>Chitinophagaceae</taxon>
        <taxon>Chitinophaga</taxon>
    </lineage>
</organism>
<comment type="caution">
    <text evidence="3">The sequence shown here is derived from an EMBL/GenBank/DDBJ whole genome shotgun (WGS) entry which is preliminary data.</text>
</comment>
<dbReference type="InterPro" id="IPR008160">
    <property type="entry name" value="Collagen"/>
</dbReference>
<evidence type="ECO:0000256" key="1">
    <source>
        <dbReference type="SAM" id="MobiDB-lite"/>
    </source>
</evidence>
<feature type="compositionally biased region" description="Low complexity" evidence="1">
    <location>
        <begin position="167"/>
        <end position="229"/>
    </location>
</feature>
<feature type="chain" id="PRO_5015147119" evidence="2">
    <location>
        <begin position="24"/>
        <end position="1187"/>
    </location>
</feature>
<sequence length="1187" mass="114628">MKRKLIFGVIMCLLAAIPHKVLAQSGLSGINYQAVARNANGTILGNQALQIRFSILSGSASGNVQYQETQDATTNQLGLFTLQIGKGSPVSGTFAGIPWSQANQYLKVEVSIGGGNFSELGTSQLMSVPYAIYAGNGGIPGPKGDPGQQGTKGDPGVAGPIGPVGPIGPIGATGATGLKGDPGVAGPTGATGPAGLIGATGPKGDPGVAGPTGLTGATGPAGLIGATGPKGDPGVAGPIGLTGATGPAGLIGATGPKGDPGVAGPIGLTGATGPAGLIGATGPKGDPGVAGPIGLTGATGPMGPMGPMGIPGIIGPAGPIGATGPAGPTGLTGPTGATGPIGPVGPVGPPGSITASPAGGDLSGNYPNPTVAKLQGVSVVNTAPAAGQTLTFNGASWAPTAPAAGFTIPYANTSNLPGTLFSLTNQGDGTPIEAISNSTNSNVNAIRGTISSAAPGGFSTAVRGLNNGTGGLGIGVWGSQNGTGWGVYGTTPNGLGVYGNSSSGGTGVYANSSTGLGLYATSVNGSAADITITNNSNNSTVLSTNTAGNGVVIDASATGTGNVINAVTTGSGLGINASSTAGTGVYGITKTISAAGLLGDNTGGGEAVTGRANTASGIGAVVGRNDGAGCGVKGFISTNASGNAIAILGQVGLGGSTGAAGLFDNTNAANTVTTLQVNTNGNSQVVNVQNTNVTNTNNAMEVVTIGPGLIADHSQGNAGNFFLNNTGSVGAGVRGEVNSIFGNNGTAGVYGVASGTGGFGGYFEHSSATGFGHALEVVTAGQGDAMEVVHSGPSGRSGFFTSTPANTSNVLEAVSTGMGVIADHSTGNAANFFANNTGGVGAGVRGEVNSIFGNNGTAGVYGTASGTGGYGGYFEHSNATGFGHALEVVTAGQGDAMEVVHSGPSGRSGYFTSNAANTSNVLEAVSNGQGNIADHSIGNAANFFANNTSGVGAGVRGEVNSLFGNSGTAGVYGVASGTGGYGGYFEHSNSTGFGLALKVITAGPGVAMDVNITGASTATDFATFSIGFANFARIDRTGRGFFDGGTQNSGADVAEAFDVKGSVHTYEPGDVLIIATDGDRMVEKSATPYSSLVIGVYATKPGVLLTEENIEADMSSKVPMGVIGVIPTKVCNENGVIHRGDLLVTSSKAGYAMKADVDKVKPGQVIGKALQEFDGTAGKIKVLVNVK</sequence>
<dbReference type="OrthoDB" id="9765957at2"/>
<keyword evidence="3" id="KW-0176">Collagen</keyword>
<accession>A0A2P8HMD5</accession>
<dbReference type="AlphaFoldDB" id="A0A2P8HMD5"/>
<protein>
    <submittedName>
        <fullName evidence="3">Collagen triple helix repeat protein</fullName>
    </submittedName>
</protein>
<dbReference type="GO" id="GO:0005615">
    <property type="term" value="C:extracellular space"/>
    <property type="evidence" value="ECO:0007669"/>
    <property type="project" value="TreeGrafter"/>
</dbReference>
<dbReference type="InterPro" id="IPR050149">
    <property type="entry name" value="Collagen_superfamily"/>
</dbReference>
<reference evidence="3 4" key="1">
    <citation type="submission" date="2018-03" db="EMBL/GenBank/DDBJ databases">
        <title>Genomic Encyclopedia of Archaeal and Bacterial Type Strains, Phase II (KMG-II): from individual species to whole genera.</title>
        <authorList>
            <person name="Goeker M."/>
        </authorList>
    </citation>
    <scope>NUCLEOTIDE SEQUENCE [LARGE SCALE GENOMIC DNA]</scope>
    <source>
        <strain evidence="3 4">DSM 24859</strain>
    </source>
</reference>
<dbReference type="Proteomes" id="UP000240971">
    <property type="component" value="Unassembled WGS sequence"/>
</dbReference>
<dbReference type="PANTHER" id="PTHR24023">
    <property type="entry name" value="COLLAGEN ALPHA"/>
    <property type="match status" value="1"/>
</dbReference>
<evidence type="ECO:0000256" key="2">
    <source>
        <dbReference type="SAM" id="SignalP"/>
    </source>
</evidence>
<dbReference type="PANTHER" id="PTHR24023:SF1095">
    <property type="entry name" value="EGF-LIKE DOMAIN-CONTAINING PROTEIN"/>
    <property type="match status" value="1"/>
</dbReference>
<feature type="region of interest" description="Disordered" evidence="1">
    <location>
        <begin position="139"/>
        <end position="241"/>
    </location>
</feature>
<keyword evidence="4" id="KW-1185">Reference proteome</keyword>
<feature type="signal peptide" evidence="2">
    <location>
        <begin position="1"/>
        <end position="23"/>
    </location>
</feature>
<dbReference type="Pfam" id="PF01391">
    <property type="entry name" value="Collagen"/>
    <property type="match status" value="2"/>
</dbReference>
<dbReference type="GO" id="GO:0030198">
    <property type="term" value="P:extracellular matrix organization"/>
    <property type="evidence" value="ECO:0007669"/>
    <property type="project" value="TreeGrafter"/>
</dbReference>
<dbReference type="EMBL" id="PYAW01000002">
    <property type="protein sequence ID" value="PSL47374.1"/>
    <property type="molecule type" value="Genomic_DNA"/>
</dbReference>
<name>A0A2P8HMD5_CHINA</name>
<evidence type="ECO:0000313" key="4">
    <source>
        <dbReference type="Proteomes" id="UP000240971"/>
    </source>
</evidence>
<dbReference type="RefSeq" id="WP_106527833.1">
    <property type="nucleotide sequence ID" value="NZ_PYAW01000002.1"/>
</dbReference>
<dbReference type="GO" id="GO:0030020">
    <property type="term" value="F:extracellular matrix structural constituent conferring tensile strength"/>
    <property type="evidence" value="ECO:0007669"/>
    <property type="project" value="TreeGrafter"/>
</dbReference>
<keyword evidence="2" id="KW-0732">Signal</keyword>
<proteinExistence type="predicted"/>